<evidence type="ECO:0000256" key="22">
    <source>
        <dbReference type="ARBA" id="ARBA00023180"/>
    </source>
</evidence>
<dbReference type="GO" id="GO:0006955">
    <property type="term" value="P:immune response"/>
    <property type="evidence" value="ECO:0007669"/>
    <property type="project" value="InterPro"/>
</dbReference>
<evidence type="ECO:0000256" key="26">
    <source>
        <dbReference type="ARBA" id="ARBA00030913"/>
    </source>
</evidence>
<evidence type="ECO:0000256" key="18">
    <source>
        <dbReference type="ARBA" id="ARBA00023015"/>
    </source>
</evidence>
<evidence type="ECO:0000313" key="31">
    <source>
        <dbReference type="Ensembl" id="ENSVKKP00000020438.1"/>
    </source>
</evidence>
<accession>A0A8D2LCZ1</accession>
<dbReference type="GO" id="GO:0008625">
    <property type="term" value="P:extrinsic apoptotic signaling pathway via death domain receptors"/>
    <property type="evidence" value="ECO:0007669"/>
    <property type="project" value="TreeGrafter"/>
</dbReference>
<dbReference type="FunFam" id="2.60.120.40:FF:000017">
    <property type="entry name" value="Tumor necrosis factor ligand superfamily member 6"/>
    <property type="match status" value="1"/>
</dbReference>
<keyword evidence="18" id="KW-0805">Transcription regulation</keyword>
<evidence type="ECO:0000256" key="16">
    <source>
        <dbReference type="ARBA" id="ARBA00022968"/>
    </source>
</evidence>
<dbReference type="GO" id="GO:0043123">
    <property type="term" value="P:positive regulation of canonical NF-kappaB signal transduction"/>
    <property type="evidence" value="ECO:0007669"/>
    <property type="project" value="TreeGrafter"/>
</dbReference>
<evidence type="ECO:0000256" key="10">
    <source>
        <dbReference type="ARBA" id="ARBA00022491"/>
    </source>
</evidence>
<evidence type="ECO:0000256" key="14">
    <source>
        <dbReference type="ARBA" id="ARBA00022703"/>
    </source>
</evidence>
<dbReference type="GO" id="GO:0005164">
    <property type="term" value="F:tumor necrosis factor receptor binding"/>
    <property type="evidence" value="ECO:0007669"/>
    <property type="project" value="InterPro"/>
</dbReference>
<evidence type="ECO:0000256" key="24">
    <source>
        <dbReference type="ARBA" id="ARBA00023242"/>
    </source>
</evidence>
<proteinExistence type="inferred from homology"/>
<dbReference type="GO" id="GO:0005125">
    <property type="term" value="F:cytokine activity"/>
    <property type="evidence" value="ECO:0007669"/>
    <property type="project" value="UniProtKB-KW"/>
</dbReference>
<comment type="function">
    <text evidence="27">Induces FAS-mediated activation of NF-kappa-B, initiating non-apoptotic signaling pathways. Can induce apoptosis but does not appear to be essential for this process.</text>
</comment>
<evidence type="ECO:0000256" key="19">
    <source>
        <dbReference type="ARBA" id="ARBA00023136"/>
    </source>
</evidence>
<dbReference type="PANTHER" id="PTHR11471">
    <property type="entry name" value="TUMOR NECROSIS FACTOR FAMILY MEMBER"/>
    <property type="match status" value="1"/>
</dbReference>
<dbReference type="InterPro" id="IPR021184">
    <property type="entry name" value="TNF_CS"/>
</dbReference>
<evidence type="ECO:0000256" key="17">
    <source>
        <dbReference type="ARBA" id="ARBA00022989"/>
    </source>
</evidence>
<dbReference type="SUPFAM" id="SSF49842">
    <property type="entry name" value="TNF-like"/>
    <property type="match status" value="1"/>
</dbReference>
<comment type="subunit">
    <text evidence="28">Homotrimer. Interacts with ARHGAP9, BAIAP2L1, BTK, CACNB3, CACNB4, CRK, DLG2, DNMBP, DOCK4, EPS8L3, FGR, FYB1, FYN, HCK, ITK, ITSN2, KALRN, LYN, MACC1, MIA, MPP4, MYO15A, NCF1, NCK1, NCK2, NCKIPSD, OSTF1, PIK3R1, PSTPIP1, RIMBP3C, SAMSN1, SH3GL3, SH3PXD2B, SH3PXD2A, SH3RF2, SKAP2, SNX33, SNX9, SORBS3, SPTA1, SRC, SRGAP1, SRGAP2, SRGAP3, TEC, TJP3 and YES1.</text>
</comment>
<keyword evidence="12" id="KW-0964">Secreted</keyword>
<feature type="domain" description="THD" evidence="30">
    <location>
        <begin position="121"/>
        <end position="257"/>
    </location>
</feature>
<keyword evidence="17 29" id="KW-1133">Transmembrane helix</keyword>
<dbReference type="GO" id="GO:0005886">
    <property type="term" value="C:plasma membrane"/>
    <property type="evidence" value="ECO:0007669"/>
    <property type="project" value="UniProtKB-SubCell"/>
</dbReference>
<dbReference type="InterPro" id="IPR008983">
    <property type="entry name" value="Tumour_necrosis_fac-like_dom"/>
</dbReference>
<keyword evidence="9" id="KW-1003">Cell membrane</keyword>
<evidence type="ECO:0000256" key="25">
    <source>
        <dbReference type="ARBA" id="ARBA00023329"/>
    </source>
</evidence>
<evidence type="ECO:0000256" key="9">
    <source>
        <dbReference type="ARBA" id="ARBA00022475"/>
    </source>
</evidence>
<evidence type="ECO:0000256" key="23">
    <source>
        <dbReference type="ARBA" id="ARBA00023228"/>
    </source>
</evidence>
<keyword evidence="22" id="KW-0325">Glycoprotein</keyword>
<organism evidence="31 32">
    <name type="scientific">Varanus komodoensis</name>
    <name type="common">Komodo dragon</name>
    <dbReference type="NCBI Taxonomy" id="61221"/>
    <lineage>
        <taxon>Eukaryota</taxon>
        <taxon>Metazoa</taxon>
        <taxon>Chordata</taxon>
        <taxon>Craniata</taxon>
        <taxon>Vertebrata</taxon>
        <taxon>Euteleostomi</taxon>
        <taxon>Lepidosauria</taxon>
        <taxon>Squamata</taxon>
        <taxon>Bifurcata</taxon>
        <taxon>Unidentata</taxon>
        <taxon>Episquamata</taxon>
        <taxon>Toxicofera</taxon>
        <taxon>Anguimorpha</taxon>
        <taxon>Paleoanguimorpha</taxon>
        <taxon>Varanoidea</taxon>
        <taxon>Varanidae</taxon>
        <taxon>Varanus</taxon>
    </lineage>
</organism>
<keyword evidence="10" id="KW-0678">Repressor</keyword>
<dbReference type="GO" id="GO:0043202">
    <property type="term" value="C:lysosomal lumen"/>
    <property type="evidence" value="ECO:0007669"/>
    <property type="project" value="UniProtKB-SubCell"/>
</dbReference>
<comment type="similarity">
    <text evidence="7">Belongs to the tumor necrosis factor family.</text>
</comment>
<name>A0A8D2LCZ1_VARKO</name>
<comment type="subcellular location">
    <subcellularLocation>
        <location evidence="5">Cell membrane</location>
        <topology evidence="5">Single-pass type II membrane protein</topology>
    </subcellularLocation>
    <subcellularLocation>
        <location evidence="4">Cytoplasmic vesicle lumen</location>
    </subcellularLocation>
    <subcellularLocation>
        <location evidence="3">Lysosome lumen</location>
    </subcellularLocation>
    <subcellularLocation>
        <location evidence="2">Nucleus</location>
    </subcellularLocation>
    <subcellularLocation>
        <location evidence="6">Secreted</location>
    </subcellularLocation>
</comment>
<dbReference type="CDD" id="cd00184">
    <property type="entry name" value="TNF"/>
    <property type="match status" value="1"/>
</dbReference>
<dbReference type="AlphaFoldDB" id="A0A8D2LCZ1"/>
<keyword evidence="24" id="KW-0539">Nucleus</keyword>
<keyword evidence="16" id="KW-0735">Signal-anchor</keyword>
<dbReference type="GO" id="GO:0060205">
    <property type="term" value="C:cytoplasmic vesicle lumen"/>
    <property type="evidence" value="ECO:0007669"/>
    <property type="project" value="UniProtKB-SubCell"/>
</dbReference>
<keyword evidence="20" id="KW-1015">Disulfide bond</keyword>
<evidence type="ECO:0000256" key="12">
    <source>
        <dbReference type="ARBA" id="ARBA00022525"/>
    </source>
</evidence>
<keyword evidence="11" id="KW-0202">Cytokine</keyword>
<evidence type="ECO:0000256" key="3">
    <source>
        <dbReference type="ARBA" id="ARBA00004227"/>
    </source>
</evidence>
<evidence type="ECO:0000256" key="8">
    <source>
        <dbReference type="ARBA" id="ARBA00018020"/>
    </source>
</evidence>
<evidence type="ECO:0000256" key="4">
    <source>
        <dbReference type="ARBA" id="ARBA00004321"/>
    </source>
</evidence>
<keyword evidence="23" id="KW-0458">Lysosome</keyword>
<evidence type="ECO:0000256" key="20">
    <source>
        <dbReference type="ARBA" id="ARBA00023157"/>
    </source>
</evidence>
<evidence type="ECO:0000313" key="32">
    <source>
        <dbReference type="Proteomes" id="UP000694545"/>
    </source>
</evidence>
<sequence length="257" mass="28814">MQQNRHVVYPQVFWTSSSAVPSSDRVPAGLCPGGIVPRQDVCLPAPDRKKQRPCSREGACLGFLPVVALSLLALTGTGLALFQNYQQQQDLDALRKVSPIRVAPVEKASFLNGRPEKKVRRRAHLTGKPNQQSLPLDWESSYGHAFISGVRYENRALVIEEPGLYFVYSKVLFRGQTCQPKPLAHVVFKRNPAYPSDQVLMEDKEMNYCMAKNMWARSNYLGALFHLSREDRVSVNASEAGLVSPEEAKTFFGLYML</sequence>
<dbReference type="Gene3D" id="2.60.120.40">
    <property type="match status" value="1"/>
</dbReference>
<evidence type="ECO:0000256" key="1">
    <source>
        <dbReference type="ARBA" id="ARBA00003149"/>
    </source>
</evidence>
<dbReference type="Proteomes" id="UP000694545">
    <property type="component" value="Unplaced"/>
</dbReference>
<dbReference type="PANTHER" id="PTHR11471:SF33">
    <property type="entry name" value="TUMOR NECROSIS FACTOR LIGAND SUPERFAMILY MEMBER 6"/>
    <property type="match status" value="1"/>
</dbReference>
<keyword evidence="15" id="KW-0832">Ubl conjugation</keyword>
<evidence type="ECO:0000256" key="13">
    <source>
        <dbReference type="ARBA" id="ARBA00022692"/>
    </source>
</evidence>
<evidence type="ECO:0000256" key="29">
    <source>
        <dbReference type="SAM" id="Phobius"/>
    </source>
</evidence>
<comment type="function">
    <text evidence="1">Cytoplasmic form induces gene transcription inhibition.</text>
</comment>
<dbReference type="PROSITE" id="PS50049">
    <property type="entry name" value="THD_2"/>
    <property type="match status" value="1"/>
</dbReference>
<evidence type="ECO:0000256" key="11">
    <source>
        <dbReference type="ARBA" id="ARBA00022514"/>
    </source>
</evidence>
<evidence type="ECO:0000256" key="15">
    <source>
        <dbReference type="ARBA" id="ARBA00022843"/>
    </source>
</evidence>
<evidence type="ECO:0000256" key="2">
    <source>
        <dbReference type="ARBA" id="ARBA00004123"/>
    </source>
</evidence>
<keyword evidence="13 29" id="KW-0812">Transmembrane</keyword>
<feature type="transmembrane region" description="Helical" evidence="29">
    <location>
        <begin position="58"/>
        <end position="82"/>
    </location>
</feature>
<dbReference type="OMA" id="KVKRSAH"/>
<dbReference type="InterPro" id="IPR006052">
    <property type="entry name" value="TNF_dom"/>
</dbReference>
<dbReference type="GO" id="GO:0005634">
    <property type="term" value="C:nucleus"/>
    <property type="evidence" value="ECO:0007669"/>
    <property type="project" value="UniProtKB-SubCell"/>
</dbReference>
<dbReference type="SMART" id="SM00207">
    <property type="entry name" value="TNF"/>
    <property type="match status" value="1"/>
</dbReference>
<evidence type="ECO:0000259" key="30">
    <source>
        <dbReference type="PROSITE" id="PS50049"/>
    </source>
</evidence>
<dbReference type="Ensembl" id="ENSVKKT00000020943.1">
    <property type="protein sequence ID" value="ENSVKKP00000020438.1"/>
    <property type="gene ID" value="ENSVKKG00000013756.1"/>
</dbReference>
<keyword evidence="25" id="KW-0968">Cytoplasmic vesicle</keyword>
<evidence type="ECO:0000256" key="7">
    <source>
        <dbReference type="ARBA" id="ARBA00008670"/>
    </source>
</evidence>
<evidence type="ECO:0000256" key="27">
    <source>
        <dbReference type="ARBA" id="ARBA00045660"/>
    </source>
</evidence>
<keyword evidence="21" id="KW-0804">Transcription</keyword>
<evidence type="ECO:0000256" key="21">
    <source>
        <dbReference type="ARBA" id="ARBA00023163"/>
    </source>
</evidence>
<evidence type="ECO:0000256" key="5">
    <source>
        <dbReference type="ARBA" id="ARBA00004401"/>
    </source>
</evidence>
<keyword evidence="32" id="KW-1185">Reference proteome</keyword>
<dbReference type="GO" id="GO:0005615">
    <property type="term" value="C:extracellular space"/>
    <property type="evidence" value="ECO:0007669"/>
    <property type="project" value="UniProtKB-KW"/>
</dbReference>
<keyword evidence="19 29" id="KW-0472">Membrane</keyword>
<evidence type="ECO:0000256" key="6">
    <source>
        <dbReference type="ARBA" id="ARBA00004613"/>
    </source>
</evidence>
<reference evidence="31" key="1">
    <citation type="submission" date="2025-08" db="UniProtKB">
        <authorList>
            <consortium name="Ensembl"/>
        </authorList>
    </citation>
    <scope>IDENTIFICATION</scope>
</reference>
<keyword evidence="14" id="KW-0053">Apoptosis</keyword>
<dbReference type="Pfam" id="PF00229">
    <property type="entry name" value="TNF"/>
    <property type="match status" value="1"/>
</dbReference>
<dbReference type="PROSITE" id="PS00251">
    <property type="entry name" value="THD_1"/>
    <property type="match status" value="1"/>
</dbReference>
<reference evidence="31" key="2">
    <citation type="submission" date="2025-09" db="UniProtKB">
        <authorList>
            <consortium name="Ensembl"/>
        </authorList>
    </citation>
    <scope>IDENTIFICATION</scope>
</reference>
<protein>
    <recommendedName>
        <fullName evidence="8">Tumor necrosis factor ligand superfamily member 6</fullName>
    </recommendedName>
    <alternativeName>
        <fullName evidence="26">Fas antigen ligand</fullName>
    </alternativeName>
</protein>
<evidence type="ECO:0000256" key="28">
    <source>
        <dbReference type="ARBA" id="ARBA00047144"/>
    </source>
</evidence>